<evidence type="ECO:0000313" key="2">
    <source>
        <dbReference type="Proteomes" id="UP000038045"/>
    </source>
</evidence>
<organism evidence="2 3">
    <name type="scientific">Parastrongyloides trichosuri</name>
    <name type="common">Possum-specific nematode worm</name>
    <dbReference type="NCBI Taxonomy" id="131310"/>
    <lineage>
        <taxon>Eukaryota</taxon>
        <taxon>Metazoa</taxon>
        <taxon>Ecdysozoa</taxon>
        <taxon>Nematoda</taxon>
        <taxon>Chromadorea</taxon>
        <taxon>Rhabditida</taxon>
        <taxon>Tylenchina</taxon>
        <taxon>Panagrolaimomorpha</taxon>
        <taxon>Strongyloidoidea</taxon>
        <taxon>Strongyloididae</taxon>
        <taxon>Parastrongyloides</taxon>
    </lineage>
</organism>
<dbReference type="AlphaFoldDB" id="A0A0N4ZVP0"/>
<evidence type="ECO:0000313" key="3">
    <source>
        <dbReference type="WBParaSite" id="PTRK_0001264400.1"/>
    </source>
</evidence>
<name>A0A0N4ZVP0_PARTI</name>
<protein>
    <submittedName>
        <fullName evidence="3">DUF1471 domain-containing protein</fullName>
    </submittedName>
</protein>
<keyword evidence="2" id="KW-1185">Reference proteome</keyword>
<feature type="signal peptide" evidence="1">
    <location>
        <begin position="1"/>
        <end position="20"/>
    </location>
</feature>
<keyword evidence="1" id="KW-0732">Signal</keyword>
<accession>A0A0N4ZVP0</accession>
<proteinExistence type="predicted"/>
<dbReference type="Proteomes" id="UP000038045">
    <property type="component" value="Unplaced"/>
</dbReference>
<evidence type="ECO:0000256" key="1">
    <source>
        <dbReference type="SAM" id="SignalP"/>
    </source>
</evidence>
<feature type="chain" id="PRO_5005892280" evidence="1">
    <location>
        <begin position="21"/>
        <end position="91"/>
    </location>
</feature>
<reference evidence="3" key="1">
    <citation type="submission" date="2017-02" db="UniProtKB">
        <authorList>
            <consortium name="WormBaseParasite"/>
        </authorList>
    </citation>
    <scope>IDENTIFICATION</scope>
</reference>
<sequence>MNTKFLIIFLLAVFSTTVFSTCYLNSITIYVSLMGTESNRQYSYSGKMYKTIADVKKAVENANTGYQISSEEVTMNSMSHQPQLRFDLIRS</sequence>
<dbReference type="WBParaSite" id="PTRK_0001264400.1">
    <property type="protein sequence ID" value="PTRK_0001264400.1"/>
    <property type="gene ID" value="PTRK_0001264400"/>
</dbReference>